<dbReference type="OrthoDB" id="9801430at2"/>
<dbReference type="EC" id="3.4.13.22" evidence="9 10"/>
<dbReference type="SUPFAM" id="SSF55166">
    <property type="entry name" value="Hedgehog/DD-peptidase"/>
    <property type="match status" value="1"/>
</dbReference>
<organism evidence="11 12">
    <name type="scientific">Porphyromonas levii</name>
    <dbReference type="NCBI Taxonomy" id="28114"/>
    <lineage>
        <taxon>Bacteria</taxon>
        <taxon>Pseudomonadati</taxon>
        <taxon>Bacteroidota</taxon>
        <taxon>Bacteroidia</taxon>
        <taxon>Bacteroidales</taxon>
        <taxon>Porphyromonadaceae</taxon>
        <taxon>Porphyromonas</taxon>
    </lineage>
</organism>
<keyword evidence="8 10" id="KW-0961">Cell wall biogenesis/degradation</keyword>
<dbReference type="Proteomes" id="UP000297225">
    <property type="component" value="Unassembled WGS sequence"/>
</dbReference>
<sequence>MTDFMPSVIIRKQQKCLWILLLLLFSIPLWAQGTFEGLVDIQEVDPSIQVELMYATKDNFLGENMYGDLTQAYVLPHFAEKLKRAQRKLKSDWGAAYSLLVCDAARPLSVQRRMYDAVKGTPNRVYVASPDNGGGRHNYGAAVDVTIVNTTTGERVDMGSEVDHFGIRSHTDNEQELLRKGLITRNAYDNRRYLTRLLNAEGLRNIRKEWWHFEERISIKEVRTNYRLIK</sequence>
<feature type="binding site" evidence="9">
    <location>
        <position position="212"/>
    </location>
    <ligand>
        <name>Zn(2+)</name>
        <dbReference type="ChEBI" id="CHEBI:29105"/>
        <note>catalytic</note>
    </ligand>
</feature>
<dbReference type="AlphaFoldDB" id="A0A4Y8WM41"/>
<evidence type="ECO:0000256" key="5">
    <source>
        <dbReference type="ARBA" id="ARBA00022833"/>
    </source>
</evidence>
<keyword evidence="7 9" id="KW-0482">Metalloprotease</keyword>
<evidence type="ECO:0000256" key="8">
    <source>
        <dbReference type="ARBA" id="ARBA00023316"/>
    </source>
</evidence>
<protein>
    <recommendedName>
        <fullName evidence="9 10">D-alanyl-D-alanine dipeptidase</fullName>
        <shortName evidence="9 10">D-Ala-D-Ala dipeptidase</shortName>
        <ecNumber evidence="9 10">3.4.13.22</ecNumber>
    </recommendedName>
</protein>
<evidence type="ECO:0000313" key="12">
    <source>
        <dbReference type="Proteomes" id="UP000297225"/>
    </source>
</evidence>
<feature type="binding site" evidence="9">
    <location>
        <position position="144"/>
    </location>
    <ligand>
        <name>Zn(2+)</name>
        <dbReference type="ChEBI" id="CHEBI:29105"/>
        <note>catalytic</note>
    </ligand>
</feature>
<keyword evidence="4 9" id="KW-0378">Hydrolase</keyword>
<dbReference type="InterPro" id="IPR009045">
    <property type="entry name" value="Zn_M74/Hedgehog-like"/>
</dbReference>
<comment type="catalytic activity">
    <reaction evidence="1 9 10">
        <text>D-alanyl-D-alanine + H2O = 2 D-alanine</text>
        <dbReference type="Rhea" id="RHEA:20661"/>
        <dbReference type="ChEBI" id="CHEBI:15377"/>
        <dbReference type="ChEBI" id="CHEBI:57416"/>
        <dbReference type="ChEBI" id="CHEBI:57822"/>
        <dbReference type="EC" id="3.4.13.22"/>
    </reaction>
</comment>
<keyword evidence="5 9" id="KW-0862">Zinc</keyword>
<dbReference type="EMBL" id="SPNC01000181">
    <property type="protein sequence ID" value="TFH94133.1"/>
    <property type="molecule type" value="Genomic_DNA"/>
</dbReference>
<comment type="similarity">
    <text evidence="9 10">Belongs to the peptidase M15D family.</text>
</comment>
<dbReference type="CDD" id="cd14840">
    <property type="entry name" value="D-Ala-D-Ala_dipeptidase_Aad"/>
    <property type="match status" value="1"/>
</dbReference>
<name>A0A4Y8WM41_9PORP</name>
<gene>
    <name evidence="11" type="ORF">E4P47_08810</name>
</gene>
<evidence type="ECO:0000256" key="1">
    <source>
        <dbReference type="ARBA" id="ARBA00001362"/>
    </source>
</evidence>
<evidence type="ECO:0000256" key="7">
    <source>
        <dbReference type="ARBA" id="ARBA00023049"/>
    </source>
</evidence>
<dbReference type="HAMAP" id="MF_01924">
    <property type="entry name" value="A_A_dipeptidase"/>
    <property type="match status" value="1"/>
</dbReference>
<dbReference type="Gene3D" id="3.30.1380.10">
    <property type="match status" value="1"/>
</dbReference>
<proteinExistence type="inferred from homology"/>
<evidence type="ECO:0000256" key="6">
    <source>
        <dbReference type="ARBA" id="ARBA00022997"/>
    </source>
</evidence>
<dbReference type="InterPro" id="IPR000755">
    <property type="entry name" value="A_A_dipeptidase"/>
</dbReference>
<evidence type="ECO:0000256" key="9">
    <source>
        <dbReference type="HAMAP-Rule" id="MF_01924"/>
    </source>
</evidence>
<dbReference type="GO" id="GO:0160237">
    <property type="term" value="F:D-Ala-D-Ala dipeptidase activity"/>
    <property type="evidence" value="ECO:0007669"/>
    <property type="project" value="UniProtKB-EC"/>
</dbReference>
<dbReference type="GO" id="GO:0008270">
    <property type="term" value="F:zinc ion binding"/>
    <property type="evidence" value="ECO:0007669"/>
    <property type="project" value="UniProtKB-UniRule"/>
</dbReference>
<feature type="site" description="Transition state stabilizer" evidence="9">
    <location>
        <position position="106"/>
    </location>
</feature>
<evidence type="ECO:0000256" key="3">
    <source>
        <dbReference type="ARBA" id="ARBA00022723"/>
    </source>
</evidence>
<dbReference type="GO" id="GO:0006508">
    <property type="term" value="P:proteolysis"/>
    <property type="evidence" value="ECO:0007669"/>
    <property type="project" value="UniProtKB-KW"/>
</dbReference>
<reference evidence="11 12" key="1">
    <citation type="submission" date="2019-03" db="EMBL/GenBank/DDBJ databases">
        <title>Porphyromonas levii Isolated from the Uterus of Dairy Cows.</title>
        <authorList>
            <person name="Francis A.M."/>
        </authorList>
    </citation>
    <scope>NUCLEOTIDE SEQUENCE [LARGE SCALE GENOMIC DNA]</scope>
    <source>
        <strain evidence="11 12">AF5678</strain>
    </source>
</reference>
<keyword evidence="2 9" id="KW-0645">Protease</keyword>
<evidence type="ECO:0000313" key="11">
    <source>
        <dbReference type="EMBL" id="TFH94133.1"/>
    </source>
</evidence>
<evidence type="ECO:0000256" key="10">
    <source>
        <dbReference type="PIRNR" id="PIRNR026671"/>
    </source>
</evidence>
<evidence type="ECO:0000256" key="2">
    <source>
        <dbReference type="ARBA" id="ARBA00022670"/>
    </source>
</evidence>
<keyword evidence="6 9" id="KW-0224">Dipeptidase</keyword>
<evidence type="ECO:0000256" key="4">
    <source>
        <dbReference type="ARBA" id="ARBA00022801"/>
    </source>
</evidence>
<comment type="cofactor">
    <cofactor evidence="9">
        <name>Zn(2+)</name>
        <dbReference type="ChEBI" id="CHEBI:29105"/>
    </cofactor>
    <text evidence="9">Binds 1 zinc ion per subunit.</text>
</comment>
<dbReference type="RefSeq" id="WP_134849772.1">
    <property type="nucleotide sequence ID" value="NZ_CP197400.1"/>
</dbReference>
<dbReference type="PIRSF" id="PIRSF026671">
    <property type="entry name" value="AA_dipeptidase"/>
    <property type="match status" value="1"/>
</dbReference>
<keyword evidence="12" id="KW-1185">Reference proteome</keyword>
<comment type="caution">
    <text evidence="11">The sequence shown here is derived from an EMBL/GenBank/DDBJ whole genome shotgun (WGS) entry which is preliminary data.</text>
</comment>
<keyword evidence="3 9" id="KW-0479">Metal-binding</keyword>
<dbReference type="GO" id="GO:0071555">
    <property type="term" value="P:cell wall organization"/>
    <property type="evidence" value="ECO:0007669"/>
    <property type="project" value="UniProtKB-KW"/>
</dbReference>
<comment type="function">
    <text evidence="9 10">Catalyzes hydrolysis of the D-alanyl-D-alanine dipeptide.</text>
</comment>
<dbReference type="PANTHER" id="PTHR43126:SF2">
    <property type="entry name" value="D-ALANYL-D-ALANINE DIPEPTIDASE"/>
    <property type="match status" value="1"/>
</dbReference>
<feature type="active site" description="Proton donor/acceptor" evidence="9">
    <location>
        <position position="209"/>
    </location>
</feature>
<dbReference type="GO" id="GO:0008237">
    <property type="term" value="F:metallopeptidase activity"/>
    <property type="evidence" value="ECO:0007669"/>
    <property type="project" value="UniProtKB-KW"/>
</dbReference>
<dbReference type="STRING" id="1122973.GCA_000379925_01256"/>
<accession>A0A4Y8WM41</accession>
<dbReference type="Pfam" id="PF01427">
    <property type="entry name" value="Peptidase_M15"/>
    <property type="match status" value="1"/>
</dbReference>
<dbReference type="PANTHER" id="PTHR43126">
    <property type="entry name" value="D-ALANYL-D-ALANINE DIPEPTIDASE"/>
    <property type="match status" value="1"/>
</dbReference>
<feature type="binding site" evidence="9">
    <location>
        <position position="137"/>
    </location>
    <ligand>
        <name>Zn(2+)</name>
        <dbReference type="ChEBI" id="CHEBI:29105"/>
        <note>catalytic</note>
    </ligand>
</feature>